<evidence type="ECO:0000313" key="3">
    <source>
        <dbReference type="Proteomes" id="UP000305887"/>
    </source>
</evidence>
<dbReference type="InterPro" id="IPR029068">
    <property type="entry name" value="Glyas_Bleomycin-R_OHBP_Dase"/>
</dbReference>
<organism evidence="2 3">
    <name type="scientific">Rubellimicrobium rubrum</name>
    <dbReference type="NCBI Taxonomy" id="2585369"/>
    <lineage>
        <taxon>Bacteria</taxon>
        <taxon>Pseudomonadati</taxon>
        <taxon>Pseudomonadota</taxon>
        <taxon>Alphaproteobacteria</taxon>
        <taxon>Rhodobacterales</taxon>
        <taxon>Roseobacteraceae</taxon>
        <taxon>Rubellimicrobium</taxon>
    </lineage>
</organism>
<dbReference type="AlphaFoldDB" id="A0A5C4MRY1"/>
<dbReference type="InterPro" id="IPR025870">
    <property type="entry name" value="Glyoxalase-like_dom"/>
</dbReference>
<sequence>MEIDHLAVTCASLEEGAAWVEERLGVPLDPGGRHERFGTWNRLLSLGPGLYLEVIAPEPGTAPAVTRWFDLDHAGDPRLGNWIVRVPDLDAALADAPPEVGEALPLSRGDLSWTVTVPPDGSLPWGGAHPTLIRWSPGLHPADRLPDKGVRLIGLEVGHPRAPRLKQLLAGLTDPRLSIITTDEPSLRARFLTPRGEVTL</sequence>
<reference evidence="2 3" key="1">
    <citation type="submission" date="2019-06" db="EMBL/GenBank/DDBJ databases">
        <title>YIM 131921 draft genome.</title>
        <authorList>
            <person name="Jiang L."/>
        </authorList>
    </citation>
    <scope>NUCLEOTIDE SEQUENCE [LARGE SCALE GENOMIC DNA]</scope>
    <source>
        <strain evidence="2 3">YIM 131921</strain>
    </source>
</reference>
<evidence type="ECO:0000259" key="1">
    <source>
        <dbReference type="Pfam" id="PF13468"/>
    </source>
</evidence>
<gene>
    <name evidence="2" type="ORF">FHG66_17265</name>
</gene>
<dbReference type="RefSeq" id="WP_139078292.1">
    <property type="nucleotide sequence ID" value="NZ_VDFU01000028.1"/>
</dbReference>
<dbReference type="SUPFAM" id="SSF54593">
    <property type="entry name" value="Glyoxalase/Bleomycin resistance protein/Dihydroxybiphenyl dioxygenase"/>
    <property type="match status" value="1"/>
</dbReference>
<dbReference type="Pfam" id="PF13468">
    <property type="entry name" value="Glyoxalase_3"/>
    <property type="match status" value="1"/>
</dbReference>
<accession>A0A5C4MRY1</accession>
<protein>
    <submittedName>
        <fullName evidence="2">VOC family protein</fullName>
    </submittedName>
</protein>
<proteinExistence type="predicted"/>
<dbReference type="OrthoDB" id="8451710at2"/>
<keyword evidence="3" id="KW-1185">Reference proteome</keyword>
<dbReference type="Gene3D" id="3.10.180.10">
    <property type="entry name" value="2,3-Dihydroxybiphenyl 1,2-Dioxygenase, domain 1"/>
    <property type="match status" value="1"/>
</dbReference>
<feature type="domain" description="Glyoxalase-like" evidence="1">
    <location>
        <begin position="3"/>
        <end position="172"/>
    </location>
</feature>
<comment type="caution">
    <text evidence="2">The sequence shown here is derived from an EMBL/GenBank/DDBJ whole genome shotgun (WGS) entry which is preliminary data.</text>
</comment>
<dbReference type="EMBL" id="VDFU01000028">
    <property type="protein sequence ID" value="TNC47216.1"/>
    <property type="molecule type" value="Genomic_DNA"/>
</dbReference>
<name>A0A5C4MRY1_9RHOB</name>
<evidence type="ECO:0000313" key="2">
    <source>
        <dbReference type="EMBL" id="TNC47216.1"/>
    </source>
</evidence>
<dbReference type="Proteomes" id="UP000305887">
    <property type="component" value="Unassembled WGS sequence"/>
</dbReference>